<evidence type="ECO:0000313" key="3">
    <source>
        <dbReference type="EMBL" id="APX10795.1"/>
    </source>
</evidence>
<reference evidence="3 4" key="1">
    <citation type="submission" date="2017-01" db="EMBL/GenBank/DDBJ databases">
        <title>Complete genome of Tateyamaria omphalii DOK1-4 isolated from seawater in Dokdo.</title>
        <authorList>
            <person name="Kim J.H."/>
            <person name="Chi W.-J."/>
        </authorList>
    </citation>
    <scope>NUCLEOTIDE SEQUENCE [LARGE SCALE GENOMIC DNA]</scope>
    <source>
        <strain evidence="3 4">DOK1-4</strain>
    </source>
</reference>
<dbReference type="PANTHER" id="PTHR43364:SF4">
    <property type="entry name" value="NAD(P)-LINKED OXIDOREDUCTASE SUPERFAMILY PROTEIN"/>
    <property type="match status" value="1"/>
</dbReference>
<proteinExistence type="predicted"/>
<dbReference type="InterPro" id="IPR036812">
    <property type="entry name" value="NAD(P)_OxRdtase_dom_sf"/>
</dbReference>
<dbReference type="Pfam" id="PF00248">
    <property type="entry name" value="Aldo_ket_red"/>
    <property type="match status" value="1"/>
</dbReference>
<dbReference type="GO" id="GO:0016491">
    <property type="term" value="F:oxidoreductase activity"/>
    <property type="evidence" value="ECO:0007669"/>
    <property type="project" value="UniProtKB-KW"/>
</dbReference>
<organism evidence="3 4">
    <name type="scientific">Tateyamaria omphalii</name>
    <dbReference type="NCBI Taxonomy" id="299262"/>
    <lineage>
        <taxon>Bacteria</taxon>
        <taxon>Pseudomonadati</taxon>
        <taxon>Pseudomonadota</taxon>
        <taxon>Alphaproteobacteria</taxon>
        <taxon>Rhodobacterales</taxon>
        <taxon>Roseobacteraceae</taxon>
        <taxon>Tateyamaria</taxon>
    </lineage>
</organism>
<dbReference type="EMBL" id="CP019312">
    <property type="protein sequence ID" value="APX10795.1"/>
    <property type="molecule type" value="Genomic_DNA"/>
</dbReference>
<dbReference type="InterPro" id="IPR023210">
    <property type="entry name" value="NADP_OxRdtase_dom"/>
</dbReference>
<dbReference type="FunFam" id="3.20.20.100:FF:000004">
    <property type="entry name" value="Oxidoreductase, aldo/keto reductase"/>
    <property type="match status" value="1"/>
</dbReference>
<dbReference type="STRING" id="299262.BWR18_03125"/>
<keyword evidence="4" id="KW-1185">Reference proteome</keyword>
<protein>
    <submittedName>
        <fullName evidence="3">Aldo/keto reductase</fullName>
    </submittedName>
</protein>
<dbReference type="KEGG" id="tom:BWR18_03125"/>
<accession>A0A1P8MRW8</accession>
<dbReference type="GO" id="GO:0005829">
    <property type="term" value="C:cytosol"/>
    <property type="evidence" value="ECO:0007669"/>
    <property type="project" value="UniProtKB-ARBA"/>
</dbReference>
<dbReference type="Proteomes" id="UP000186336">
    <property type="component" value="Chromosome"/>
</dbReference>
<evidence type="ECO:0000256" key="1">
    <source>
        <dbReference type="ARBA" id="ARBA00023002"/>
    </source>
</evidence>
<dbReference type="PANTHER" id="PTHR43364">
    <property type="entry name" value="NADH-SPECIFIC METHYLGLYOXAL REDUCTASE-RELATED"/>
    <property type="match status" value="1"/>
</dbReference>
<dbReference type="SUPFAM" id="SSF51430">
    <property type="entry name" value="NAD(P)-linked oxidoreductase"/>
    <property type="match status" value="1"/>
</dbReference>
<sequence length="340" mass="36479">MHKNVLGHGGLIVSRMGLGTMTFGVETEAEEAHRQLDLFVDHGGTMIDTADGYGAGASEKIIGDWARARGGMNDLILATKGRFAPPPGSHGASRRSLVRSIDASLTRLGVEAIDLYYVHGWDIHTDIADTLGALGDLRAAGKLHHIGWSNLTAWQLQKLLAVAERYNLPKPIAVQPQYNLLERGVELELMPCCLEAGISLVPWSPLGGGWLTGKYSADARPTGATRLGENPARGVEAYDLRNTDHTHAVLNAVSDVANQTGRPPAHVALAWLAARPGVASILLGARTLAQLKDNLAAADFTLTDRQMETLTAASALPALPYPYNFLRDLCGMDVWDRLGT</sequence>
<feature type="domain" description="NADP-dependent oxidoreductase" evidence="2">
    <location>
        <begin position="15"/>
        <end position="313"/>
    </location>
</feature>
<dbReference type="Gene3D" id="3.20.20.100">
    <property type="entry name" value="NADP-dependent oxidoreductase domain"/>
    <property type="match status" value="1"/>
</dbReference>
<name>A0A1P8MRW8_9RHOB</name>
<evidence type="ECO:0000259" key="2">
    <source>
        <dbReference type="Pfam" id="PF00248"/>
    </source>
</evidence>
<dbReference type="InterPro" id="IPR050523">
    <property type="entry name" value="AKR_Detox_Biosynth"/>
</dbReference>
<keyword evidence="1" id="KW-0560">Oxidoreductase</keyword>
<gene>
    <name evidence="3" type="ORF">BWR18_03125</name>
</gene>
<evidence type="ECO:0000313" key="4">
    <source>
        <dbReference type="Proteomes" id="UP000186336"/>
    </source>
</evidence>
<dbReference type="AlphaFoldDB" id="A0A1P8MRW8"/>